<reference evidence="4" key="1">
    <citation type="journal article" date="2019" name="Environ. Microbiol.">
        <title>Fungal ecological strategies reflected in gene transcription - a case study of two litter decomposers.</title>
        <authorList>
            <person name="Barbi F."/>
            <person name="Kohler A."/>
            <person name="Barry K."/>
            <person name="Baskaran P."/>
            <person name="Daum C."/>
            <person name="Fauchery L."/>
            <person name="Ihrmark K."/>
            <person name="Kuo A."/>
            <person name="LaButti K."/>
            <person name="Lipzen A."/>
            <person name="Morin E."/>
            <person name="Grigoriev I.V."/>
            <person name="Henrissat B."/>
            <person name="Lindahl B."/>
            <person name="Martin F."/>
        </authorList>
    </citation>
    <scope>NUCLEOTIDE SEQUENCE</scope>
    <source>
        <strain evidence="4">JB14</strain>
    </source>
</reference>
<sequence>RIVSGSDDNSVRIWNAETGRLEGDPLEGHTDGITSVAFSPHDMPHSSGSNLSARISDELTFLKAASSNLPSTISLKLILSPDGWLHGSDGSLFLWIPPEYRDGLMFPNLKVLISRAHKVSINFQNFVHGEEWIKCFDSEL</sequence>
<evidence type="ECO:0000313" key="5">
    <source>
        <dbReference type="Proteomes" id="UP000799118"/>
    </source>
</evidence>
<accession>A0A6A4GAS8</accession>
<dbReference type="SUPFAM" id="SSF50978">
    <property type="entry name" value="WD40 repeat-like"/>
    <property type="match status" value="1"/>
</dbReference>
<dbReference type="InterPro" id="IPR019775">
    <property type="entry name" value="WD40_repeat_CS"/>
</dbReference>
<keyword evidence="1 3" id="KW-0853">WD repeat</keyword>
<dbReference type="InterPro" id="IPR001680">
    <property type="entry name" value="WD40_rpt"/>
</dbReference>
<dbReference type="AlphaFoldDB" id="A0A6A4GAS8"/>
<gene>
    <name evidence="4" type="ORF">BT96DRAFT_845335</name>
</gene>
<evidence type="ECO:0000256" key="3">
    <source>
        <dbReference type="PROSITE-ProRule" id="PRU00221"/>
    </source>
</evidence>
<evidence type="ECO:0000256" key="1">
    <source>
        <dbReference type="ARBA" id="ARBA00022574"/>
    </source>
</evidence>
<organism evidence="4 5">
    <name type="scientific">Gymnopus androsaceus JB14</name>
    <dbReference type="NCBI Taxonomy" id="1447944"/>
    <lineage>
        <taxon>Eukaryota</taxon>
        <taxon>Fungi</taxon>
        <taxon>Dikarya</taxon>
        <taxon>Basidiomycota</taxon>
        <taxon>Agaricomycotina</taxon>
        <taxon>Agaricomycetes</taxon>
        <taxon>Agaricomycetidae</taxon>
        <taxon>Agaricales</taxon>
        <taxon>Marasmiineae</taxon>
        <taxon>Omphalotaceae</taxon>
        <taxon>Gymnopus</taxon>
    </lineage>
</organism>
<keyword evidence="2" id="KW-0677">Repeat</keyword>
<dbReference type="Proteomes" id="UP000799118">
    <property type="component" value="Unassembled WGS sequence"/>
</dbReference>
<feature type="non-terminal residue" evidence="4">
    <location>
        <position position="1"/>
    </location>
</feature>
<protein>
    <submittedName>
        <fullName evidence="4">Uncharacterized protein</fullName>
    </submittedName>
</protein>
<dbReference type="InterPro" id="IPR015943">
    <property type="entry name" value="WD40/YVTN_repeat-like_dom_sf"/>
</dbReference>
<dbReference type="PROSITE" id="PS50082">
    <property type="entry name" value="WD_REPEATS_2"/>
    <property type="match status" value="1"/>
</dbReference>
<dbReference type="EMBL" id="ML771311">
    <property type="protein sequence ID" value="KAE9382573.1"/>
    <property type="molecule type" value="Genomic_DNA"/>
</dbReference>
<dbReference type="PROSITE" id="PS00678">
    <property type="entry name" value="WD_REPEATS_1"/>
    <property type="match status" value="1"/>
</dbReference>
<dbReference type="PROSITE" id="PS50294">
    <property type="entry name" value="WD_REPEATS_REGION"/>
    <property type="match status" value="1"/>
</dbReference>
<feature type="repeat" description="WD" evidence="3">
    <location>
        <begin position="1"/>
        <end position="24"/>
    </location>
</feature>
<evidence type="ECO:0000313" key="4">
    <source>
        <dbReference type="EMBL" id="KAE9382573.1"/>
    </source>
</evidence>
<proteinExistence type="predicted"/>
<dbReference type="Gene3D" id="2.130.10.10">
    <property type="entry name" value="YVTN repeat-like/Quinoprotein amine dehydrogenase"/>
    <property type="match status" value="1"/>
</dbReference>
<evidence type="ECO:0000256" key="2">
    <source>
        <dbReference type="ARBA" id="ARBA00022737"/>
    </source>
</evidence>
<keyword evidence="5" id="KW-1185">Reference proteome</keyword>
<dbReference type="OrthoDB" id="6262491at2759"/>
<dbReference type="InterPro" id="IPR036322">
    <property type="entry name" value="WD40_repeat_dom_sf"/>
</dbReference>
<name>A0A6A4GAS8_9AGAR</name>
<dbReference type="Pfam" id="PF00400">
    <property type="entry name" value="WD40"/>
    <property type="match status" value="2"/>
</dbReference>